<dbReference type="EMBL" id="JAGGKS010000012">
    <property type="protein sequence ID" value="MBP1927348.1"/>
    <property type="molecule type" value="Genomic_DNA"/>
</dbReference>
<comment type="caution">
    <text evidence="1">The sequence shown here is derived from an EMBL/GenBank/DDBJ whole genome shotgun (WGS) entry which is preliminary data.</text>
</comment>
<evidence type="ECO:0000313" key="2">
    <source>
        <dbReference type="Proteomes" id="UP001519342"/>
    </source>
</evidence>
<proteinExistence type="predicted"/>
<organism evidence="1 2">
    <name type="scientific">Sedimentibacter acidaminivorans</name>
    <dbReference type="NCBI Taxonomy" id="913099"/>
    <lineage>
        <taxon>Bacteria</taxon>
        <taxon>Bacillati</taxon>
        <taxon>Bacillota</taxon>
        <taxon>Tissierellia</taxon>
        <taxon>Sedimentibacter</taxon>
    </lineage>
</organism>
<dbReference type="Proteomes" id="UP001519342">
    <property type="component" value="Unassembled WGS sequence"/>
</dbReference>
<gene>
    <name evidence="1" type="ORF">J2Z76_003245</name>
</gene>
<sequence length="143" mass="16979">MRQIDQFSKIVGAMSCFNEMISCGAKDIALGAPVYDEKDRDEHLEFAKKICEEKGTKWYKDDDALLTDLFEISMNKNKHNIVFYKDVKYLEEYLDLKKRKKELVACDRYNKEERYKLAYDFGKLLSYSDAEIDRMIEENNELE</sequence>
<dbReference type="RefSeq" id="WP_209513053.1">
    <property type="nucleotide sequence ID" value="NZ_JAGGKS010000012.1"/>
</dbReference>
<accession>A0ABS4GI39</accession>
<evidence type="ECO:0000313" key="1">
    <source>
        <dbReference type="EMBL" id="MBP1927348.1"/>
    </source>
</evidence>
<keyword evidence="2" id="KW-1185">Reference proteome</keyword>
<reference evidence="1 2" key="1">
    <citation type="submission" date="2021-03" db="EMBL/GenBank/DDBJ databases">
        <title>Genomic Encyclopedia of Type Strains, Phase IV (KMG-IV): sequencing the most valuable type-strain genomes for metagenomic binning, comparative biology and taxonomic classification.</title>
        <authorList>
            <person name="Goeker M."/>
        </authorList>
    </citation>
    <scope>NUCLEOTIDE SEQUENCE [LARGE SCALE GENOMIC DNA]</scope>
    <source>
        <strain evidence="1 2">DSM 24004</strain>
    </source>
</reference>
<protein>
    <submittedName>
        <fullName evidence="1">Uncharacterized protein</fullName>
    </submittedName>
</protein>
<name>A0ABS4GI39_9FIRM</name>